<proteinExistence type="predicted"/>
<feature type="region of interest" description="Disordered" evidence="1">
    <location>
        <begin position="1"/>
        <end position="59"/>
    </location>
</feature>
<comment type="caution">
    <text evidence="2">The sequence shown here is derived from an EMBL/GenBank/DDBJ whole genome shotgun (WGS) entry which is preliminary data.</text>
</comment>
<gene>
    <name evidence="2" type="ORF">B8W72_03190</name>
</gene>
<dbReference type="AlphaFoldDB" id="A0A1Y3LIM4"/>
<evidence type="ECO:0000313" key="2">
    <source>
        <dbReference type="EMBL" id="OUM38009.1"/>
    </source>
</evidence>
<organism evidence="2 3">
    <name type="scientific">Pseudomonas putida</name>
    <name type="common">Arthrobacter siderocapsulatus</name>
    <dbReference type="NCBI Taxonomy" id="303"/>
    <lineage>
        <taxon>Bacteria</taxon>
        <taxon>Pseudomonadati</taxon>
        <taxon>Pseudomonadota</taxon>
        <taxon>Gammaproteobacteria</taxon>
        <taxon>Pseudomonadales</taxon>
        <taxon>Pseudomonadaceae</taxon>
        <taxon>Pseudomonas</taxon>
    </lineage>
</organism>
<sequence length="71" mass="6968">MAPASPVFAGEPAPTGSAQASGFCVSQLDPQRPVQADAEPHGGLALESSPLAPPFAGKPASTALERLSGLG</sequence>
<reference evidence="2 3" key="1">
    <citation type="submission" date="2017-05" db="EMBL/GenBank/DDBJ databases">
        <title>Whole genome sequence of Pseudomonas putida isolate 1312 commercialized as a biostimulant.</title>
        <authorList>
            <person name="Crovadore J."/>
            <person name="Blanc P."/>
            <person name="Chablais R."/>
            <person name="Cochard B."/>
            <person name="Grizard D."/>
            <person name="Lefort F."/>
        </authorList>
    </citation>
    <scope>NUCLEOTIDE SEQUENCE [LARGE SCALE GENOMIC DNA]</scope>
    <source>
        <strain evidence="2 3">1312</strain>
    </source>
</reference>
<accession>A0A1Y3LIM4</accession>
<evidence type="ECO:0000313" key="3">
    <source>
        <dbReference type="Proteomes" id="UP000196082"/>
    </source>
</evidence>
<dbReference type="EMBL" id="NFSB01000051">
    <property type="protein sequence ID" value="OUM38009.1"/>
    <property type="molecule type" value="Genomic_DNA"/>
</dbReference>
<evidence type="ECO:0000256" key="1">
    <source>
        <dbReference type="SAM" id="MobiDB-lite"/>
    </source>
</evidence>
<protein>
    <submittedName>
        <fullName evidence="2">Uncharacterized protein</fullName>
    </submittedName>
</protein>
<dbReference type="Proteomes" id="UP000196082">
    <property type="component" value="Unassembled WGS sequence"/>
</dbReference>
<name>A0A1Y3LIM4_PSEPU</name>